<accession>A0A183U8N1</accession>
<evidence type="ECO:0000313" key="3">
    <source>
        <dbReference type="WBParaSite" id="TCNE_0000485101-mRNA-1"/>
    </source>
</evidence>
<keyword evidence="2" id="KW-1185">Reference proteome</keyword>
<name>A0A183U8N1_TOXCA</name>
<proteinExistence type="predicted"/>
<dbReference type="AlphaFoldDB" id="A0A183U8N1"/>
<organism evidence="2 3">
    <name type="scientific">Toxocara canis</name>
    <name type="common">Canine roundworm</name>
    <dbReference type="NCBI Taxonomy" id="6265"/>
    <lineage>
        <taxon>Eukaryota</taxon>
        <taxon>Metazoa</taxon>
        <taxon>Ecdysozoa</taxon>
        <taxon>Nematoda</taxon>
        <taxon>Chromadorea</taxon>
        <taxon>Rhabditida</taxon>
        <taxon>Spirurina</taxon>
        <taxon>Ascaridomorpha</taxon>
        <taxon>Ascaridoidea</taxon>
        <taxon>Toxocaridae</taxon>
        <taxon>Toxocara</taxon>
    </lineage>
</organism>
<dbReference type="WBParaSite" id="TCNE_0000485101-mRNA-1">
    <property type="protein sequence ID" value="TCNE_0000485101-mRNA-1"/>
    <property type="gene ID" value="TCNE_0000485101"/>
</dbReference>
<reference evidence="1 2" key="2">
    <citation type="submission" date="2018-11" db="EMBL/GenBank/DDBJ databases">
        <authorList>
            <consortium name="Pathogen Informatics"/>
        </authorList>
    </citation>
    <scope>NUCLEOTIDE SEQUENCE [LARGE SCALE GENOMIC DNA]</scope>
</reference>
<dbReference type="EMBL" id="UYWY01009487">
    <property type="protein sequence ID" value="VDM32798.1"/>
    <property type="molecule type" value="Genomic_DNA"/>
</dbReference>
<gene>
    <name evidence="1" type="ORF">TCNE_LOCUS4851</name>
</gene>
<reference evidence="3" key="1">
    <citation type="submission" date="2016-06" db="UniProtKB">
        <authorList>
            <consortium name="WormBaseParasite"/>
        </authorList>
    </citation>
    <scope>IDENTIFICATION</scope>
</reference>
<protein>
    <submittedName>
        <fullName evidence="3">Transposase</fullName>
    </submittedName>
</protein>
<evidence type="ECO:0000313" key="1">
    <source>
        <dbReference type="EMBL" id="VDM32798.1"/>
    </source>
</evidence>
<evidence type="ECO:0000313" key="2">
    <source>
        <dbReference type="Proteomes" id="UP000050794"/>
    </source>
</evidence>
<dbReference type="Proteomes" id="UP000050794">
    <property type="component" value="Unassembled WGS sequence"/>
</dbReference>
<sequence>MIAAINRSTVIKHKRNEDKNEYHGKKHLCQYGAFWLGEVGRMRKILEERILRAPYRMTKRMWVHGSPGLLL</sequence>